<name>A0A1R3T0P5_9BACT</name>
<proteinExistence type="predicted"/>
<keyword evidence="2" id="KW-1185">Reference proteome</keyword>
<reference evidence="1 2" key="1">
    <citation type="submission" date="2016-08" db="EMBL/GenBank/DDBJ databases">
        <authorList>
            <person name="Seilhamer J.J."/>
        </authorList>
    </citation>
    <scope>NUCLEOTIDE SEQUENCE [LARGE SCALE GENOMIC DNA]</scope>
    <source>
        <strain evidence="1">M3/6</strain>
    </source>
</reference>
<dbReference type="AlphaFoldDB" id="A0A1R3T0P5"/>
<dbReference type="STRING" id="1642647.PSM36_2510"/>
<evidence type="ECO:0000313" key="2">
    <source>
        <dbReference type="Proteomes" id="UP000187464"/>
    </source>
</evidence>
<dbReference type="KEGG" id="psac:PSM36_2510"/>
<accession>A0A1R3T0P5</accession>
<dbReference type="EMBL" id="LT605205">
    <property type="protein sequence ID" value="SCD21311.1"/>
    <property type="molecule type" value="Genomic_DNA"/>
</dbReference>
<evidence type="ECO:0000313" key="1">
    <source>
        <dbReference type="EMBL" id="SCD21311.1"/>
    </source>
</evidence>
<organism evidence="1 2">
    <name type="scientific">Proteiniphilum saccharofermentans</name>
    <dbReference type="NCBI Taxonomy" id="1642647"/>
    <lineage>
        <taxon>Bacteria</taxon>
        <taxon>Pseudomonadati</taxon>
        <taxon>Bacteroidota</taxon>
        <taxon>Bacteroidia</taxon>
        <taxon>Bacteroidales</taxon>
        <taxon>Dysgonomonadaceae</taxon>
        <taxon>Proteiniphilum</taxon>
    </lineage>
</organism>
<gene>
    <name evidence="1" type="ORF">PSM36_2510</name>
</gene>
<sequence>MTTLIIKIDEETPEVKKTLDYLNSLAGVSITAHKRENTKRESAWDKAIAEGAITVDEFVGEVKRQLKAHYDNA</sequence>
<dbReference type="Proteomes" id="UP000187464">
    <property type="component" value="Chromosome I"/>
</dbReference>
<dbReference type="RefSeq" id="WP_076931148.1">
    <property type="nucleotide sequence ID" value="NZ_DAMBAO010000007.1"/>
</dbReference>
<protein>
    <submittedName>
        <fullName evidence="1">Uncharacterized protein</fullName>
    </submittedName>
</protein>